<proteinExistence type="predicted"/>
<dbReference type="Pfam" id="PF12937">
    <property type="entry name" value="F-box-like"/>
    <property type="match status" value="1"/>
</dbReference>
<evidence type="ECO:0000313" key="3">
    <source>
        <dbReference type="Proteomes" id="UP000812287"/>
    </source>
</evidence>
<dbReference type="OrthoDB" id="2936238at2759"/>
<dbReference type="GeneID" id="66107830"/>
<organism evidence="2 3">
    <name type="scientific">Guyanagaster necrorhizus</name>
    <dbReference type="NCBI Taxonomy" id="856835"/>
    <lineage>
        <taxon>Eukaryota</taxon>
        <taxon>Fungi</taxon>
        <taxon>Dikarya</taxon>
        <taxon>Basidiomycota</taxon>
        <taxon>Agaricomycotina</taxon>
        <taxon>Agaricomycetes</taxon>
        <taxon>Agaricomycetidae</taxon>
        <taxon>Agaricales</taxon>
        <taxon>Marasmiineae</taxon>
        <taxon>Physalacriaceae</taxon>
        <taxon>Guyanagaster</taxon>
    </lineage>
</organism>
<comment type="caution">
    <text evidence="2">The sequence shown here is derived from an EMBL/GenBank/DDBJ whole genome shotgun (WGS) entry which is preliminary data.</text>
</comment>
<gene>
    <name evidence="2" type="ORF">BT62DRAFT_928560</name>
</gene>
<dbReference type="SUPFAM" id="SSF52047">
    <property type="entry name" value="RNI-like"/>
    <property type="match status" value="1"/>
</dbReference>
<protein>
    <recommendedName>
        <fullName evidence="1">F-box domain-containing protein</fullName>
    </recommendedName>
</protein>
<dbReference type="CDD" id="cd09917">
    <property type="entry name" value="F-box_SF"/>
    <property type="match status" value="1"/>
</dbReference>
<accession>A0A9P7W0J7</accession>
<dbReference type="InterPro" id="IPR032675">
    <property type="entry name" value="LRR_dom_sf"/>
</dbReference>
<name>A0A9P7W0J7_9AGAR</name>
<dbReference type="InterPro" id="IPR001810">
    <property type="entry name" value="F-box_dom"/>
</dbReference>
<dbReference type="AlphaFoldDB" id="A0A9P7W0J7"/>
<evidence type="ECO:0000259" key="1">
    <source>
        <dbReference type="Pfam" id="PF12937"/>
    </source>
</evidence>
<dbReference type="InterPro" id="IPR036047">
    <property type="entry name" value="F-box-like_dom_sf"/>
</dbReference>
<evidence type="ECO:0000313" key="2">
    <source>
        <dbReference type="EMBL" id="KAG7449820.1"/>
    </source>
</evidence>
<feature type="domain" description="F-box" evidence="1">
    <location>
        <begin position="4"/>
        <end position="35"/>
    </location>
</feature>
<dbReference type="Gene3D" id="1.20.1280.50">
    <property type="match status" value="1"/>
</dbReference>
<dbReference type="SUPFAM" id="SSF81383">
    <property type="entry name" value="F-box domain"/>
    <property type="match status" value="1"/>
</dbReference>
<dbReference type="EMBL" id="MU250527">
    <property type="protein sequence ID" value="KAG7449820.1"/>
    <property type="molecule type" value="Genomic_DNA"/>
</dbReference>
<dbReference type="Gene3D" id="3.80.10.10">
    <property type="entry name" value="Ribonuclease Inhibitor"/>
    <property type="match status" value="1"/>
</dbReference>
<reference evidence="2" key="1">
    <citation type="submission" date="2020-11" db="EMBL/GenBank/DDBJ databases">
        <title>Adaptations for nitrogen fixation in a non-lichenized fungal sporocarp promotes dispersal by wood-feeding termites.</title>
        <authorList>
            <consortium name="DOE Joint Genome Institute"/>
            <person name="Koch R.A."/>
            <person name="Yoon G."/>
            <person name="Arayal U."/>
            <person name="Lail K."/>
            <person name="Amirebrahimi M."/>
            <person name="Labutti K."/>
            <person name="Lipzen A."/>
            <person name="Riley R."/>
            <person name="Barry K."/>
            <person name="Henrissat B."/>
            <person name="Grigoriev I.V."/>
            <person name="Herr J.R."/>
            <person name="Aime M.C."/>
        </authorList>
    </citation>
    <scope>NUCLEOTIDE SEQUENCE</scope>
    <source>
        <strain evidence="2">MCA 3950</strain>
    </source>
</reference>
<dbReference type="RefSeq" id="XP_043043320.1">
    <property type="nucleotide sequence ID" value="XM_043185533.1"/>
</dbReference>
<keyword evidence="3" id="KW-1185">Reference proteome</keyword>
<dbReference type="Proteomes" id="UP000812287">
    <property type="component" value="Unassembled WGS sequence"/>
</dbReference>
<sequence>MTPLPPELVLEILRYLSNDFRACCLVCRAWRQLAQPFIFSALAVSLESHCQSWNRKFITYPHLAGYVTRLDMWGSYLGGQDARTMDQPPFLESAKTLEFVRRLPNVKHLDLEGFFLPSKREIKVLCQFTRLECLEMFVVVFNQPVDLLDLMSQLVNLKDLRLTGTQIRSPNKDMIGPALHNHVDVVPKRLRNLQLQDTTESLYIFSWLSGGAFDLCDLTDLTLSWECFPTRRHPTGPQASSYVDSFINAVGAGIKHLQLDIETLKFGSKSNINYMLELFISTGALSNFTVLETLDIDSISSFENDAMYLVDIERLLRSVTLTNLRKMSIVTCFTLSTPDHLPSYKELPVWASLDGLLSSPKFPSLQQLKFIIDVRCVHWKANAGWEDFDSNDDDAVPEQPPMVDDVAAMITEKMPTLTSWGCLTCCPAVIQLAV</sequence>